<organism evidence="6 7">
    <name type="scientific">Fraxinus pennsylvanica</name>
    <dbReference type="NCBI Taxonomy" id="56036"/>
    <lineage>
        <taxon>Eukaryota</taxon>
        <taxon>Viridiplantae</taxon>
        <taxon>Streptophyta</taxon>
        <taxon>Embryophyta</taxon>
        <taxon>Tracheophyta</taxon>
        <taxon>Spermatophyta</taxon>
        <taxon>Magnoliopsida</taxon>
        <taxon>eudicotyledons</taxon>
        <taxon>Gunneridae</taxon>
        <taxon>Pentapetalae</taxon>
        <taxon>asterids</taxon>
        <taxon>lamiids</taxon>
        <taxon>Lamiales</taxon>
        <taxon>Oleaceae</taxon>
        <taxon>Oleeae</taxon>
        <taxon>Fraxinus</taxon>
    </lineage>
</organism>
<reference evidence="6" key="1">
    <citation type="submission" date="2023-05" db="EMBL/GenBank/DDBJ databases">
        <authorList>
            <person name="Huff M."/>
        </authorList>
    </citation>
    <scope>NUCLEOTIDE SEQUENCE</scope>
</reference>
<evidence type="ECO:0000256" key="4">
    <source>
        <dbReference type="ARBA" id="ARBA00030668"/>
    </source>
</evidence>
<evidence type="ECO:0000256" key="3">
    <source>
        <dbReference type="ARBA" id="ARBA00022490"/>
    </source>
</evidence>
<dbReference type="InterPro" id="IPR050292">
    <property type="entry name" value="Glutamine_Synthetase"/>
</dbReference>
<proteinExistence type="predicted"/>
<dbReference type="GO" id="GO:0004356">
    <property type="term" value="F:glutamine synthetase activity"/>
    <property type="evidence" value="ECO:0007669"/>
    <property type="project" value="UniProtKB-EC"/>
</dbReference>
<gene>
    <name evidence="6" type="ORF">FPE_LOCUS34298</name>
</gene>
<comment type="catalytic activity">
    <reaction evidence="5">
        <text>L-glutamate + NH4(+) + ATP = L-glutamine + ADP + phosphate + H(+)</text>
        <dbReference type="Rhea" id="RHEA:16169"/>
        <dbReference type="ChEBI" id="CHEBI:15378"/>
        <dbReference type="ChEBI" id="CHEBI:28938"/>
        <dbReference type="ChEBI" id="CHEBI:29985"/>
        <dbReference type="ChEBI" id="CHEBI:30616"/>
        <dbReference type="ChEBI" id="CHEBI:43474"/>
        <dbReference type="ChEBI" id="CHEBI:58359"/>
        <dbReference type="ChEBI" id="CHEBI:456216"/>
        <dbReference type="EC" id="6.3.1.2"/>
    </reaction>
</comment>
<dbReference type="EMBL" id="OU503058">
    <property type="protein sequence ID" value="CAI9786868.1"/>
    <property type="molecule type" value="Genomic_DNA"/>
</dbReference>
<dbReference type="Gene3D" id="3.30.590.10">
    <property type="entry name" value="Glutamine synthetase/guanido kinase, catalytic domain"/>
    <property type="match status" value="1"/>
</dbReference>
<dbReference type="GO" id="GO:0006542">
    <property type="term" value="P:glutamine biosynthetic process"/>
    <property type="evidence" value="ECO:0007669"/>
    <property type="project" value="TreeGrafter"/>
</dbReference>
<dbReference type="Proteomes" id="UP000834106">
    <property type="component" value="Chromosome 23"/>
</dbReference>
<name>A0AAD2EEY6_9LAMI</name>
<accession>A0AAD2EEY6</accession>
<dbReference type="GO" id="GO:0005737">
    <property type="term" value="C:cytoplasm"/>
    <property type="evidence" value="ECO:0007669"/>
    <property type="project" value="UniProtKB-SubCell"/>
</dbReference>
<protein>
    <recommendedName>
        <fullName evidence="4">Glutamate--ammonia ligase</fullName>
    </recommendedName>
</protein>
<comment type="subunit">
    <text evidence="2">Homooctamer.</text>
</comment>
<evidence type="ECO:0000313" key="7">
    <source>
        <dbReference type="Proteomes" id="UP000834106"/>
    </source>
</evidence>
<comment type="subcellular location">
    <subcellularLocation>
        <location evidence="1">Cytoplasm</location>
    </subcellularLocation>
</comment>
<dbReference type="PANTHER" id="PTHR20852">
    <property type="entry name" value="GLUTAMINE SYNTHETASE"/>
    <property type="match status" value="1"/>
</dbReference>
<dbReference type="AlphaFoldDB" id="A0AAD2EEY6"/>
<evidence type="ECO:0000256" key="2">
    <source>
        <dbReference type="ARBA" id="ARBA00011823"/>
    </source>
</evidence>
<evidence type="ECO:0000256" key="1">
    <source>
        <dbReference type="ARBA" id="ARBA00004496"/>
    </source>
</evidence>
<keyword evidence="3" id="KW-0963">Cytoplasm</keyword>
<dbReference type="PANTHER" id="PTHR20852:SF110">
    <property type="entry name" value="GLUTAMINE SYNTHETASE"/>
    <property type="match status" value="1"/>
</dbReference>
<evidence type="ECO:0000313" key="6">
    <source>
        <dbReference type="EMBL" id="CAI9786868.1"/>
    </source>
</evidence>
<evidence type="ECO:0000256" key="5">
    <source>
        <dbReference type="ARBA" id="ARBA00049436"/>
    </source>
</evidence>
<sequence>MRIDGGYEVIKKAIDNLRLRHDEYIAANGEGSESPLTRKHETANMKTFKWGVVDRRASIMVGMEIERDDDQFSSVQWKLPAQVASTLVYFFGRNSEVKYQIIFSYDPHPHLWTNS</sequence>
<keyword evidence="7" id="KW-1185">Reference proteome</keyword>